<dbReference type="EMBL" id="OZ035832">
    <property type="protein sequence ID" value="CAL1570931.1"/>
    <property type="molecule type" value="Genomic_DNA"/>
</dbReference>
<keyword evidence="1" id="KW-0175">Coiled coil</keyword>
<dbReference type="AlphaFoldDB" id="A0AAV2J004"/>
<evidence type="ECO:0000313" key="2">
    <source>
        <dbReference type="EMBL" id="CAL1570931.1"/>
    </source>
</evidence>
<keyword evidence="3" id="KW-1185">Reference proteome</keyword>
<dbReference type="Proteomes" id="UP001497482">
    <property type="component" value="Chromosome 10"/>
</dbReference>
<reference evidence="2 3" key="1">
    <citation type="submission" date="2024-04" db="EMBL/GenBank/DDBJ databases">
        <authorList>
            <person name="Waldvogel A.-M."/>
            <person name="Schoenle A."/>
        </authorList>
    </citation>
    <scope>NUCLEOTIDE SEQUENCE [LARGE SCALE GENOMIC DNA]</scope>
</reference>
<sequence length="200" mass="22597">MATLRLRAQPQHGGAAASGWTLTASCSHITKRPQMPQNTAAAETDRPKYGHRPLGIARYGRRPVQPCALASLSLDYKFEVMHTTELSLRVAQVEQIIQQQQDMSTSQQQEVQTAVAQTESLSDKLQSEEQRRTLLEEKIEELSLTLTSSQETSSTLMQEKNFLQQTMDNMMEQQRQEKLLQKKNNKRGWFLCGSQGSSSQ</sequence>
<feature type="coiled-coil region" evidence="1">
    <location>
        <begin position="118"/>
        <end position="183"/>
    </location>
</feature>
<name>A0AAV2J004_KNICA</name>
<protein>
    <submittedName>
        <fullName evidence="2">Uncharacterized protein</fullName>
    </submittedName>
</protein>
<evidence type="ECO:0000256" key="1">
    <source>
        <dbReference type="SAM" id="Coils"/>
    </source>
</evidence>
<gene>
    <name evidence="2" type="ORF">KC01_LOCUS3132</name>
</gene>
<evidence type="ECO:0000313" key="3">
    <source>
        <dbReference type="Proteomes" id="UP001497482"/>
    </source>
</evidence>
<accession>A0AAV2J004</accession>
<dbReference type="PROSITE" id="PS51257">
    <property type="entry name" value="PROKAR_LIPOPROTEIN"/>
    <property type="match status" value="1"/>
</dbReference>
<proteinExistence type="predicted"/>
<organism evidence="2 3">
    <name type="scientific">Knipowitschia caucasica</name>
    <name type="common">Caucasian dwarf goby</name>
    <name type="synonym">Pomatoschistus caucasicus</name>
    <dbReference type="NCBI Taxonomy" id="637954"/>
    <lineage>
        <taxon>Eukaryota</taxon>
        <taxon>Metazoa</taxon>
        <taxon>Chordata</taxon>
        <taxon>Craniata</taxon>
        <taxon>Vertebrata</taxon>
        <taxon>Euteleostomi</taxon>
        <taxon>Actinopterygii</taxon>
        <taxon>Neopterygii</taxon>
        <taxon>Teleostei</taxon>
        <taxon>Neoteleostei</taxon>
        <taxon>Acanthomorphata</taxon>
        <taxon>Gobiaria</taxon>
        <taxon>Gobiiformes</taxon>
        <taxon>Gobioidei</taxon>
        <taxon>Gobiidae</taxon>
        <taxon>Gobiinae</taxon>
        <taxon>Knipowitschia</taxon>
    </lineage>
</organism>